<evidence type="ECO:0000256" key="5">
    <source>
        <dbReference type="ARBA" id="ARBA00022801"/>
    </source>
</evidence>
<accession>C5M8P7</accession>
<feature type="domain" description="Aminopeptidase N-like N-terminal" evidence="10">
    <location>
        <begin position="16"/>
        <end position="201"/>
    </location>
</feature>
<evidence type="ECO:0008006" key="13">
    <source>
        <dbReference type="Google" id="ProtNLM"/>
    </source>
</evidence>
<dbReference type="GO" id="GO:0042277">
    <property type="term" value="F:peptide binding"/>
    <property type="evidence" value="ECO:0007669"/>
    <property type="project" value="TreeGrafter"/>
</dbReference>
<evidence type="ECO:0000259" key="9">
    <source>
        <dbReference type="Pfam" id="PF11838"/>
    </source>
</evidence>
<dbReference type="RefSeq" id="XP_002548472.1">
    <property type="nucleotide sequence ID" value="XM_002548426.1"/>
</dbReference>
<evidence type="ECO:0000256" key="3">
    <source>
        <dbReference type="ARBA" id="ARBA00022670"/>
    </source>
</evidence>
<comment type="cofactor">
    <cofactor evidence="1">
        <name>Zn(2+)</name>
        <dbReference type="ChEBI" id="CHEBI:29105"/>
    </cofactor>
</comment>
<dbReference type="Pfam" id="PF17900">
    <property type="entry name" value="Peptidase_M1_N"/>
    <property type="match status" value="1"/>
</dbReference>
<organism evidence="11 12">
    <name type="scientific">Candida tropicalis (strain ATCC MYA-3404 / T1)</name>
    <name type="common">Yeast</name>
    <dbReference type="NCBI Taxonomy" id="294747"/>
    <lineage>
        <taxon>Eukaryota</taxon>
        <taxon>Fungi</taxon>
        <taxon>Dikarya</taxon>
        <taxon>Ascomycota</taxon>
        <taxon>Saccharomycotina</taxon>
        <taxon>Pichiomycetes</taxon>
        <taxon>Debaryomycetaceae</taxon>
        <taxon>Candida/Lodderomyces clade</taxon>
        <taxon>Candida</taxon>
    </lineage>
</organism>
<dbReference type="Gene3D" id="2.60.40.1910">
    <property type="match status" value="1"/>
</dbReference>
<dbReference type="GO" id="GO:0043171">
    <property type="term" value="P:peptide catabolic process"/>
    <property type="evidence" value="ECO:0007669"/>
    <property type="project" value="TreeGrafter"/>
</dbReference>
<dbReference type="HOGENOM" id="CLU_003705_3_0_1"/>
<feature type="domain" description="ERAP1-like C-terminal" evidence="9">
    <location>
        <begin position="539"/>
        <end position="868"/>
    </location>
</feature>
<dbReference type="Gene3D" id="1.25.50.20">
    <property type="match status" value="1"/>
</dbReference>
<dbReference type="GO" id="GO:0016020">
    <property type="term" value="C:membrane"/>
    <property type="evidence" value="ECO:0007669"/>
    <property type="project" value="TreeGrafter"/>
</dbReference>
<dbReference type="VEuPathDB" id="FungiDB:CTRG_02769"/>
<dbReference type="eggNOG" id="KOG1046">
    <property type="taxonomic scope" value="Eukaryota"/>
</dbReference>
<dbReference type="Pfam" id="PF11838">
    <property type="entry name" value="ERAP1_C"/>
    <property type="match status" value="1"/>
</dbReference>
<dbReference type="InterPro" id="IPR001930">
    <property type="entry name" value="Peptidase_M1"/>
</dbReference>
<dbReference type="SUPFAM" id="SSF55486">
    <property type="entry name" value="Metalloproteases ('zincins'), catalytic domain"/>
    <property type="match status" value="1"/>
</dbReference>
<dbReference type="InterPro" id="IPR050344">
    <property type="entry name" value="Peptidase_M1_aminopeptidases"/>
</dbReference>
<dbReference type="OrthoDB" id="10031169at2759"/>
<protein>
    <recommendedName>
        <fullName evidence="13">Aminopeptidase</fullName>
    </recommendedName>
</protein>
<evidence type="ECO:0000256" key="4">
    <source>
        <dbReference type="ARBA" id="ARBA00022723"/>
    </source>
</evidence>
<dbReference type="STRING" id="294747.C5M8P7"/>
<gene>
    <name evidence="11" type="ORF">CTRG_02769</name>
</gene>
<dbReference type="Proteomes" id="UP000002037">
    <property type="component" value="Unassembled WGS sequence"/>
</dbReference>
<dbReference type="GO" id="GO:0070006">
    <property type="term" value="F:metalloaminopeptidase activity"/>
    <property type="evidence" value="ECO:0007669"/>
    <property type="project" value="TreeGrafter"/>
</dbReference>
<evidence type="ECO:0000256" key="7">
    <source>
        <dbReference type="ARBA" id="ARBA00023049"/>
    </source>
</evidence>
<evidence type="ECO:0000256" key="2">
    <source>
        <dbReference type="ARBA" id="ARBA00010136"/>
    </source>
</evidence>
<dbReference type="Gene3D" id="2.60.40.1730">
    <property type="entry name" value="tricorn interacting facor f3 domain"/>
    <property type="match status" value="1"/>
</dbReference>
<dbReference type="GO" id="GO:0005737">
    <property type="term" value="C:cytoplasm"/>
    <property type="evidence" value="ECO:0007669"/>
    <property type="project" value="TreeGrafter"/>
</dbReference>
<name>C5M8P7_CANTT</name>
<evidence type="ECO:0000313" key="12">
    <source>
        <dbReference type="Proteomes" id="UP000002037"/>
    </source>
</evidence>
<dbReference type="PRINTS" id="PR00756">
    <property type="entry name" value="ALADIPTASE"/>
</dbReference>
<dbReference type="InterPro" id="IPR045357">
    <property type="entry name" value="Aminopeptidase_N-like_N"/>
</dbReference>
<evidence type="ECO:0000256" key="6">
    <source>
        <dbReference type="ARBA" id="ARBA00022833"/>
    </source>
</evidence>
<evidence type="ECO:0000259" key="8">
    <source>
        <dbReference type="Pfam" id="PF01433"/>
    </source>
</evidence>
<dbReference type="InterPro" id="IPR042097">
    <property type="entry name" value="Aminopeptidase_N-like_N_sf"/>
</dbReference>
<feature type="domain" description="Peptidase M1 membrane alanine aminopeptidase" evidence="8">
    <location>
        <begin position="254"/>
        <end position="464"/>
    </location>
</feature>
<keyword evidence="12" id="KW-1185">Reference proteome</keyword>
<dbReference type="AlphaFoldDB" id="C5M8P7"/>
<keyword evidence="3" id="KW-0645">Protease</keyword>
<dbReference type="GeneID" id="8298331"/>
<reference evidence="11 12" key="1">
    <citation type="journal article" date="2009" name="Nature">
        <title>Evolution of pathogenicity and sexual reproduction in eight Candida genomes.</title>
        <authorList>
            <person name="Butler G."/>
            <person name="Rasmussen M.D."/>
            <person name="Lin M.F."/>
            <person name="Santos M.A."/>
            <person name="Sakthikumar S."/>
            <person name="Munro C.A."/>
            <person name="Rheinbay E."/>
            <person name="Grabherr M."/>
            <person name="Forche A."/>
            <person name="Reedy J.L."/>
            <person name="Agrafioti I."/>
            <person name="Arnaud M.B."/>
            <person name="Bates S."/>
            <person name="Brown A.J."/>
            <person name="Brunke S."/>
            <person name="Costanzo M.C."/>
            <person name="Fitzpatrick D.A."/>
            <person name="de Groot P.W."/>
            <person name="Harris D."/>
            <person name="Hoyer L.L."/>
            <person name="Hube B."/>
            <person name="Klis F.M."/>
            <person name="Kodira C."/>
            <person name="Lennard N."/>
            <person name="Logue M.E."/>
            <person name="Martin R."/>
            <person name="Neiman A.M."/>
            <person name="Nikolaou E."/>
            <person name="Quail M.A."/>
            <person name="Quinn J."/>
            <person name="Santos M.C."/>
            <person name="Schmitzberger F.F."/>
            <person name="Sherlock G."/>
            <person name="Shah P."/>
            <person name="Silverstein K.A."/>
            <person name="Skrzypek M.S."/>
            <person name="Soll D."/>
            <person name="Staggs R."/>
            <person name="Stansfield I."/>
            <person name="Stumpf M.P."/>
            <person name="Sudbery P.E."/>
            <person name="Srikantha T."/>
            <person name="Zeng Q."/>
            <person name="Berman J."/>
            <person name="Berriman M."/>
            <person name="Heitman J."/>
            <person name="Gow N.A."/>
            <person name="Lorenz M.C."/>
            <person name="Birren B.W."/>
            <person name="Kellis M."/>
            <person name="Cuomo C.A."/>
        </authorList>
    </citation>
    <scope>NUCLEOTIDE SEQUENCE [LARGE SCALE GENOMIC DNA]</scope>
    <source>
        <strain evidence="12">ATCC MYA-3404 / T1</strain>
    </source>
</reference>
<evidence type="ECO:0000256" key="1">
    <source>
        <dbReference type="ARBA" id="ARBA00001947"/>
    </source>
</evidence>
<dbReference type="InterPro" id="IPR014782">
    <property type="entry name" value="Peptidase_M1_dom"/>
</dbReference>
<dbReference type="PANTHER" id="PTHR11533:SF299">
    <property type="entry name" value="AMINOPEPTIDASE"/>
    <property type="match status" value="1"/>
</dbReference>
<comment type="similarity">
    <text evidence="2">Belongs to the peptidase M1 family.</text>
</comment>
<dbReference type="PANTHER" id="PTHR11533">
    <property type="entry name" value="PROTEASE M1 ZINC METALLOPROTEASE"/>
    <property type="match status" value="1"/>
</dbReference>
<keyword evidence="6" id="KW-0862">Zinc</keyword>
<evidence type="ECO:0000313" key="11">
    <source>
        <dbReference type="EMBL" id="EER33951.1"/>
    </source>
</evidence>
<dbReference type="EMBL" id="GG692397">
    <property type="protein sequence ID" value="EER33951.1"/>
    <property type="molecule type" value="Genomic_DNA"/>
</dbReference>
<dbReference type="KEGG" id="ctp:CTRG_02769"/>
<dbReference type="InterPro" id="IPR024571">
    <property type="entry name" value="ERAP1-like_C_dom"/>
</dbReference>
<dbReference type="Gene3D" id="1.10.390.10">
    <property type="entry name" value="Neutral Protease Domain 2"/>
    <property type="match status" value="1"/>
</dbReference>
<proteinExistence type="inferred from homology"/>
<dbReference type="GO" id="GO:0006508">
    <property type="term" value="P:proteolysis"/>
    <property type="evidence" value="ECO:0007669"/>
    <property type="project" value="UniProtKB-KW"/>
</dbReference>
<keyword evidence="4" id="KW-0479">Metal-binding</keyword>
<dbReference type="SUPFAM" id="SSF63737">
    <property type="entry name" value="Leukotriene A4 hydrolase N-terminal domain"/>
    <property type="match status" value="1"/>
</dbReference>
<dbReference type="GO" id="GO:0008270">
    <property type="term" value="F:zinc ion binding"/>
    <property type="evidence" value="ECO:0007669"/>
    <property type="project" value="InterPro"/>
</dbReference>
<sequence length="890" mass="103113">MTDSSKPLTLSNKYIPSEYHYQLNINHQKPNFNGSASITLIENKDYRSGDDDTAGFKFTLHANKLVIITASIGDKKLKVEYEKELQRVSFTSEESISIDQPLKINYMGQIKTINTYKDVTQGLFKTNFLDNDTGKSDNYILTTHFQPHGAKQVFPIIDELTHKSMIKLDLTTLKRFQVCCNGEEKDSIFHEENENKTTNFVYERPIHSAIMGFSIGDFNWQSSKKIKVNDITDSVRVYAPNGDLSKTNLALSIIEEYLPKIEKIFGPYPLNHVYFMGVPFLKDGVMENWSMINVIAPNLLIDDNAVTKQFKSQLTELIVHELVHQWIGNWVSFDNWNFLWFNESFATWAARKFIGIPFNYDNFLTIDCFFDGDFKIGSIHDYMQKVNAGLNATTETIFNTEMYEKGMILLNMIDGIFEAEGKDMLSSFKIIIDKFQGKAIKVFDIWQELNEQVSVDLPSFVYSWVRSKGYPILQVSHKGEKILIEQHAYFSNLTVEQAQIEDIPYHVPLFVKAENEKGEIKILNLIMTDRSLELDISKLVCINSGHKGYYRVLYDRIDNLSLMDTTDIIMIISDLGSVLGSPVSTSRDLCNFIKLYDNLLSISWDWSIWECALGYLEPIIDILRHFTDFTKFEQWVNKFSNKLFQQLKWDYDIPVRYNSLEWKVRSSILQLNIANKEAYTVCHKYYQNFMNSGINKKFTPRELLPSVMNVSMSKGSMKEYKRVLELVKNSNVSLLNQTNAGQQELQTMSLTSLSFVSERELVNKTLNFINNNIDSKLIELGLIGFTYSNKHNEVVFNWFKLNYDNWIMRSLRKGSDWSKQIGITVKNIVKIMLKIMSNNKENKFKMDEFVEIKSKTLPEHGLKNLVDTWELESEECFKIASFYDGLCDEI</sequence>
<dbReference type="Pfam" id="PF01433">
    <property type="entry name" value="Peptidase_M1"/>
    <property type="match status" value="1"/>
</dbReference>
<keyword evidence="5" id="KW-0378">Hydrolase</keyword>
<evidence type="ECO:0000259" key="10">
    <source>
        <dbReference type="Pfam" id="PF17900"/>
    </source>
</evidence>
<dbReference type="InterPro" id="IPR027268">
    <property type="entry name" value="Peptidase_M4/M1_CTD_sf"/>
</dbReference>
<keyword evidence="7" id="KW-0482">Metalloprotease</keyword>